<keyword evidence="4" id="KW-0808">Transferase</keyword>
<protein>
    <submittedName>
        <fullName evidence="4">Aminotransferase, DegT/DnrJ/EryC1/StrS family</fullName>
    </submittedName>
</protein>
<dbReference type="CDD" id="cd00616">
    <property type="entry name" value="AHBA_syn"/>
    <property type="match status" value="1"/>
</dbReference>
<accession>A0AA35UPB5</accession>
<reference evidence="4" key="1">
    <citation type="submission" date="2023-03" db="EMBL/GenBank/DDBJ databases">
        <authorList>
            <person name="Pearce D."/>
        </authorList>
    </citation>
    <scope>NUCLEOTIDE SEQUENCE</scope>
    <source>
        <strain evidence="4">Mc</strain>
    </source>
</reference>
<evidence type="ECO:0000313" key="4">
    <source>
        <dbReference type="EMBL" id="CAI8778962.1"/>
    </source>
</evidence>
<dbReference type="GO" id="GO:0000271">
    <property type="term" value="P:polysaccharide biosynthetic process"/>
    <property type="evidence" value="ECO:0007669"/>
    <property type="project" value="TreeGrafter"/>
</dbReference>
<dbReference type="Gene3D" id="3.40.640.10">
    <property type="entry name" value="Type I PLP-dependent aspartate aminotransferase-like (Major domain)"/>
    <property type="match status" value="1"/>
</dbReference>
<dbReference type="InterPro" id="IPR015421">
    <property type="entry name" value="PyrdxlP-dep_Trfase_major"/>
</dbReference>
<dbReference type="PIRSF" id="PIRSF000390">
    <property type="entry name" value="PLP_StrS"/>
    <property type="match status" value="1"/>
</dbReference>
<dbReference type="SUPFAM" id="SSF53383">
    <property type="entry name" value="PLP-dependent transferases"/>
    <property type="match status" value="1"/>
</dbReference>
<dbReference type="EMBL" id="OX458332">
    <property type="protein sequence ID" value="CAI8778962.1"/>
    <property type="molecule type" value="Genomic_DNA"/>
</dbReference>
<dbReference type="Proteomes" id="UP001158598">
    <property type="component" value="Chromosome"/>
</dbReference>
<dbReference type="PANTHER" id="PTHR30244">
    <property type="entry name" value="TRANSAMINASE"/>
    <property type="match status" value="1"/>
</dbReference>
<evidence type="ECO:0000256" key="2">
    <source>
        <dbReference type="ARBA" id="ARBA00037999"/>
    </source>
</evidence>
<sequence>MSVQPSILFSDPDMSLAELEAVEEVLKSPRLSAGSVVEDFEAAFAEYLGRKHAVAVSSATMGLLLALRAYGIGPGDEVIAPPFGFRETAHAITLAGAKPVFVDIDYWTCTLVPDKAAAAVTPQTKAILASNVNGHPALWAQLRALADECGLILIEDSSEAIGSRYQGRLVGSFGDCSIFDFTQPSALTTGEGGMVVTDDGNLALRLRGHRNRRLDERNSVVLGDSPPYRAEMSDINAALGLAQLKRLDGILERRKDVEAYYDAFMQSFEGIKPAYQAPEVDELHWMVYLVHLGTRFTRSSRDVVIQDLATAEVESVAFCSPLHTQRHYLDLGYRKGQFFVTEKLADRAIALPFHCHLTEDQIGFIVQTAKDSSVNVGAGAAIYL</sequence>
<evidence type="ECO:0000256" key="3">
    <source>
        <dbReference type="RuleBase" id="RU004508"/>
    </source>
</evidence>
<dbReference type="InterPro" id="IPR015422">
    <property type="entry name" value="PyrdxlP-dep_Trfase_small"/>
</dbReference>
<dbReference type="InterPro" id="IPR000653">
    <property type="entry name" value="DegT/StrS_aminotransferase"/>
</dbReference>
<proteinExistence type="inferred from homology"/>
<dbReference type="GO" id="GO:0030170">
    <property type="term" value="F:pyridoxal phosphate binding"/>
    <property type="evidence" value="ECO:0007669"/>
    <property type="project" value="TreeGrafter"/>
</dbReference>
<organism evidence="4 5">
    <name type="scientific">Methylococcus capsulatus</name>
    <dbReference type="NCBI Taxonomy" id="414"/>
    <lineage>
        <taxon>Bacteria</taxon>
        <taxon>Pseudomonadati</taxon>
        <taxon>Pseudomonadota</taxon>
        <taxon>Gammaproteobacteria</taxon>
        <taxon>Methylococcales</taxon>
        <taxon>Methylococcaceae</taxon>
        <taxon>Methylococcus</taxon>
    </lineage>
</organism>
<gene>
    <name evidence="4" type="ORF">MCNOR_1166</name>
</gene>
<dbReference type="Gene3D" id="3.90.1150.10">
    <property type="entry name" value="Aspartate Aminotransferase, domain 1"/>
    <property type="match status" value="1"/>
</dbReference>
<dbReference type="RefSeq" id="WP_017366054.1">
    <property type="nucleotide sequence ID" value="NZ_CP079097.1"/>
</dbReference>
<dbReference type="GO" id="GO:0008483">
    <property type="term" value="F:transaminase activity"/>
    <property type="evidence" value="ECO:0007669"/>
    <property type="project" value="UniProtKB-KW"/>
</dbReference>
<keyword evidence="1 3" id="KW-0663">Pyridoxal phosphate</keyword>
<dbReference type="InterPro" id="IPR015424">
    <property type="entry name" value="PyrdxlP-dep_Trfase"/>
</dbReference>
<dbReference type="Pfam" id="PF01041">
    <property type="entry name" value="DegT_DnrJ_EryC1"/>
    <property type="match status" value="1"/>
</dbReference>
<evidence type="ECO:0000313" key="5">
    <source>
        <dbReference type="Proteomes" id="UP001158598"/>
    </source>
</evidence>
<keyword evidence="4" id="KW-0032">Aminotransferase</keyword>
<comment type="similarity">
    <text evidence="2 3">Belongs to the DegT/DnrJ/EryC1 family.</text>
</comment>
<dbReference type="AlphaFoldDB" id="A0AA35UPB5"/>
<dbReference type="PANTHER" id="PTHR30244:SF34">
    <property type="entry name" value="DTDP-4-AMINO-4,6-DIDEOXYGALACTOSE TRANSAMINASE"/>
    <property type="match status" value="1"/>
</dbReference>
<name>A0AA35UPB5_METCP</name>
<evidence type="ECO:0000256" key="1">
    <source>
        <dbReference type="ARBA" id="ARBA00022898"/>
    </source>
</evidence>